<comment type="function">
    <text evidence="8">Beta-glucosidases are one of a number of cellulolytic enzymes involved in the degradation of cellulosic biomass. Catalyzes the last step releasing glucose from the inhibitory cellobiose.</text>
</comment>
<dbReference type="Proteomes" id="UP001629113">
    <property type="component" value="Unassembled WGS sequence"/>
</dbReference>
<evidence type="ECO:0000256" key="8">
    <source>
        <dbReference type="ARBA" id="ARBA00024983"/>
    </source>
</evidence>
<comment type="similarity">
    <text evidence="2">Belongs to the glycosyl hydrolase 17 family.</text>
</comment>
<dbReference type="SUPFAM" id="SSF51445">
    <property type="entry name" value="(Trans)glycosidases"/>
    <property type="match status" value="1"/>
</dbReference>
<evidence type="ECO:0000256" key="7">
    <source>
        <dbReference type="ARBA" id="ARBA00023295"/>
    </source>
</evidence>
<comment type="subcellular location">
    <subcellularLocation>
        <location evidence="1">Secreted</location>
        <location evidence="1">Cell wall</location>
    </subcellularLocation>
</comment>
<protein>
    <recommendedName>
        <fullName evidence="9">Probable beta-glucosidase btgE</fullName>
    </recommendedName>
    <alternativeName>
        <fullName evidence="10">Beta-D-glucoside glucohydrolase btgE</fullName>
    </alternativeName>
    <alternativeName>
        <fullName evidence="12">Cellobiase btgE</fullName>
    </alternativeName>
    <alternativeName>
        <fullName evidence="11">Gentiobiase btgE</fullName>
    </alternativeName>
</protein>
<accession>A0ABR4PNC4</accession>
<keyword evidence="7" id="KW-0326">Glycosidase</keyword>
<evidence type="ECO:0000256" key="11">
    <source>
        <dbReference type="ARBA" id="ARBA00041516"/>
    </source>
</evidence>
<dbReference type="Gene3D" id="3.20.20.80">
    <property type="entry name" value="Glycosidases"/>
    <property type="match status" value="1"/>
</dbReference>
<keyword evidence="15" id="KW-1185">Reference proteome</keyword>
<organism evidence="14 15">
    <name type="scientific">Phlyctema vagabunda</name>
    <dbReference type="NCBI Taxonomy" id="108571"/>
    <lineage>
        <taxon>Eukaryota</taxon>
        <taxon>Fungi</taxon>
        <taxon>Dikarya</taxon>
        <taxon>Ascomycota</taxon>
        <taxon>Pezizomycotina</taxon>
        <taxon>Leotiomycetes</taxon>
        <taxon>Helotiales</taxon>
        <taxon>Dermateaceae</taxon>
        <taxon>Phlyctema</taxon>
    </lineage>
</organism>
<evidence type="ECO:0000256" key="1">
    <source>
        <dbReference type="ARBA" id="ARBA00004191"/>
    </source>
</evidence>
<dbReference type="PANTHER" id="PTHR16631:SF24">
    <property type="entry name" value="FAMILY 17 GLUCOSIDASE SCW11-RELATED"/>
    <property type="match status" value="1"/>
</dbReference>
<evidence type="ECO:0000256" key="5">
    <source>
        <dbReference type="ARBA" id="ARBA00022729"/>
    </source>
</evidence>
<comment type="caution">
    <text evidence="14">The sequence shown here is derived from an EMBL/GenBank/DDBJ whole genome shotgun (WGS) entry which is preliminary data.</text>
</comment>
<evidence type="ECO:0000256" key="6">
    <source>
        <dbReference type="ARBA" id="ARBA00022801"/>
    </source>
</evidence>
<keyword evidence="6" id="KW-0378">Hydrolase</keyword>
<proteinExistence type="inferred from homology"/>
<dbReference type="InterPro" id="IPR050732">
    <property type="entry name" value="Beta-glucan_modifiers"/>
</dbReference>
<evidence type="ECO:0000256" key="12">
    <source>
        <dbReference type="ARBA" id="ARBA00042762"/>
    </source>
</evidence>
<reference evidence="14 15" key="1">
    <citation type="submission" date="2024-06" db="EMBL/GenBank/DDBJ databases">
        <title>Complete genome of Phlyctema vagabunda strain 19-DSS-EL-015.</title>
        <authorList>
            <person name="Fiorenzani C."/>
        </authorList>
    </citation>
    <scope>NUCLEOTIDE SEQUENCE [LARGE SCALE GENOMIC DNA]</scope>
    <source>
        <strain evidence="14 15">19-DSS-EL-015</strain>
    </source>
</reference>
<feature type="region of interest" description="Disordered" evidence="13">
    <location>
        <begin position="246"/>
        <end position="298"/>
    </location>
</feature>
<keyword evidence="5" id="KW-0732">Signal</keyword>
<keyword evidence="4" id="KW-0964">Secreted</keyword>
<evidence type="ECO:0000256" key="13">
    <source>
        <dbReference type="SAM" id="MobiDB-lite"/>
    </source>
</evidence>
<name>A0ABR4PNC4_9HELO</name>
<gene>
    <name evidence="14" type="ORF">PVAG01_04129</name>
</gene>
<dbReference type="PANTHER" id="PTHR16631">
    <property type="entry name" value="GLUCAN 1,3-BETA-GLUCOSIDASE"/>
    <property type="match status" value="1"/>
</dbReference>
<dbReference type="EMBL" id="JBFCZG010000003">
    <property type="protein sequence ID" value="KAL3424848.1"/>
    <property type="molecule type" value="Genomic_DNA"/>
</dbReference>
<evidence type="ECO:0000256" key="3">
    <source>
        <dbReference type="ARBA" id="ARBA00022512"/>
    </source>
</evidence>
<evidence type="ECO:0000256" key="4">
    <source>
        <dbReference type="ARBA" id="ARBA00022525"/>
    </source>
</evidence>
<keyword evidence="3" id="KW-0134">Cell wall</keyword>
<feature type="compositionally biased region" description="Low complexity" evidence="13">
    <location>
        <begin position="246"/>
        <end position="269"/>
    </location>
</feature>
<evidence type="ECO:0000256" key="2">
    <source>
        <dbReference type="ARBA" id="ARBA00008773"/>
    </source>
</evidence>
<feature type="compositionally biased region" description="Pro residues" evidence="13">
    <location>
        <begin position="270"/>
        <end position="284"/>
    </location>
</feature>
<evidence type="ECO:0000313" key="14">
    <source>
        <dbReference type="EMBL" id="KAL3424848.1"/>
    </source>
</evidence>
<evidence type="ECO:0000313" key="15">
    <source>
        <dbReference type="Proteomes" id="UP001629113"/>
    </source>
</evidence>
<dbReference type="InterPro" id="IPR017853">
    <property type="entry name" value="GH"/>
</dbReference>
<sequence length="605" mass="61204">MGGFLKGLAAALAAADVNSGGHSRQQPRHAHRAVHLNRALHHSTGTAAGTAYTPVPTGAVNSTCGCTTIYETITGEGVLYFPPAPATSSVVPITTTATIQPVPVVPTPNPTTCPTPGVYTIPATTLTLTETTTVCAATSVPVTPGVHTAGGSTLTVTEPTTVTVPYAAVETQNGTITSTIRLTTYVCPTAGTYTVGAQTTTVANATEWVYPVPVTYVPGTYTAPEITTTVTKTNVVVYCPFTSDTPALPSSSAPAPAPPSTTAAAETTPAPAPAPETTPAPAPAPETSSAPAPVTSVDNSPIQVSVDIPAIIEAPSSSSAPAASSTSSVAVSTPTYSAGSGTIGNTGNQWAIVYTPYTSDGQCTSEAQVYIDVALIALKGFKTLRTYSTDCSTLEHVGSAAKISGIKMILGVFISSTGLSAAQEQITEIVSWGQWEQVELISVGNEAVFNGYCSASELAGFISSAASAFKSAGYTGLITTAETLDVWQANAGVLCDVVDVVACNIHPFFNAAVDAAGAGAFVASQLDLVDNLCAGKTGINLETGWPSKGSCNGLACPGTSEQKTALASIKAAVGGKSCILSFANDLWKAAGPFGCETSWGAIDLF</sequence>
<evidence type="ECO:0000256" key="10">
    <source>
        <dbReference type="ARBA" id="ARBA00041495"/>
    </source>
</evidence>
<evidence type="ECO:0000256" key="9">
    <source>
        <dbReference type="ARBA" id="ARBA00039284"/>
    </source>
</evidence>